<keyword evidence="6" id="KW-0677">Repeat</keyword>
<evidence type="ECO:0000256" key="12">
    <source>
        <dbReference type="ARBA" id="ARBA00023136"/>
    </source>
</evidence>
<dbReference type="PANTHER" id="PTHR12294:SF1">
    <property type="entry name" value="CALCIUM UPTAKE PROTEIN 1, MITOCHONDRIAL"/>
    <property type="match status" value="1"/>
</dbReference>
<dbReference type="InterPro" id="IPR002048">
    <property type="entry name" value="EF_hand_dom"/>
</dbReference>
<evidence type="ECO:0000256" key="6">
    <source>
        <dbReference type="ARBA" id="ARBA00022737"/>
    </source>
</evidence>
<keyword evidence="3" id="KW-0813">Transport</keyword>
<organism evidence="15 16">
    <name type="scientific">Geodia barretti</name>
    <name type="common">Barrett's horny sponge</name>
    <dbReference type="NCBI Taxonomy" id="519541"/>
    <lineage>
        <taxon>Eukaryota</taxon>
        <taxon>Metazoa</taxon>
        <taxon>Porifera</taxon>
        <taxon>Demospongiae</taxon>
        <taxon>Heteroscleromorpha</taxon>
        <taxon>Tetractinellida</taxon>
        <taxon>Astrophorina</taxon>
        <taxon>Geodiidae</taxon>
        <taxon>Geodia</taxon>
    </lineage>
</organism>
<reference evidence="15" key="1">
    <citation type="submission" date="2023-03" db="EMBL/GenBank/DDBJ databases">
        <authorList>
            <person name="Steffen K."/>
            <person name="Cardenas P."/>
        </authorList>
    </citation>
    <scope>NUCLEOTIDE SEQUENCE</scope>
</reference>
<name>A0AA35SQB2_GEOBA</name>
<dbReference type="GO" id="GO:1990246">
    <property type="term" value="C:uniplex complex"/>
    <property type="evidence" value="ECO:0007669"/>
    <property type="project" value="TreeGrafter"/>
</dbReference>
<evidence type="ECO:0000256" key="4">
    <source>
        <dbReference type="ARBA" id="ARBA00022568"/>
    </source>
</evidence>
<dbReference type="GO" id="GO:0051560">
    <property type="term" value="P:mitochondrial calcium ion homeostasis"/>
    <property type="evidence" value="ECO:0007669"/>
    <property type="project" value="TreeGrafter"/>
</dbReference>
<dbReference type="PANTHER" id="PTHR12294">
    <property type="entry name" value="EF HAND DOMAIN FAMILY A1,A2-RELATED"/>
    <property type="match status" value="1"/>
</dbReference>
<comment type="caution">
    <text evidence="15">The sequence shown here is derived from an EMBL/GenBank/DDBJ whole genome shotgun (WGS) entry which is preliminary data.</text>
</comment>
<sequence length="184" mass="20927">QEISLLQISLFPYSPIHQFNRFDPEDSRISERDFAKMVLSYADMNDQQRKKYMKRVKREYGDRKEGISFEDVQAFTELVENISDVEMALSMYMAAGASITPGDLKQVAQAVAGIDLQDSLVTMIFTLFDENMDGSLSHREFIRAMKSRTTRGLEKSKNTGFAKLINSCYGCTVKVIQDQLGLKP</sequence>
<evidence type="ECO:0000256" key="5">
    <source>
        <dbReference type="ARBA" id="ARBA00022723"/>
    </source>
</evidence>
<protein>
    <submittedName>
        <fullName evidence="15">Calcium uptake protein 1, mitochondrial</fullName>
    </submittedName>
</protein>
<evidence type="ECO:0000256" key="1">
    <source>
        <dbReference type="ARBA" id="ARBA00004273"/>
    </source>
</evidence>
<dbReference type="GO" id="GO:0036444">
    <property type="term" value="P:calcium import into the mitochondrion"/>
    <property type="evidence" value="ECO:0007669"/>
    <property type="project" value="UniProtKB-ARBA"/>
</dbReference>
<keyword evidence="4" id="KW-0109">Calcium transport</keyword>
<keyword evidence="5" id="KW-0479">Metal-binding</keyword>
<dbReference type="GO" id="GO:0005758">
    <property type="term" value="C:mitochondrial intermembrane space"/>
    <property type="evidence" value="ECO:0007669"/>
    <property type="project" value="UniProtKB-SubCell"/>
</dbReference>
<keyword evidence="16" id="KW-1185">Reference proteome</keyword>
<accession>A0AA35SQB2</accession>
<keyword evidence="7" id="KW-0999">Mitochondrion inner membrane</keyword>
<keyword evidence="8" id="KW-0106">Calcium</keyword>
<feature type="non-terminal residue" evidence="15">
    <location>
        <position position="1"/>
    </location>
</feature>
<feature type="domain" description="EF-hand" evidence="14">
    <location>
        <begin position="116"/>
        <end position="151"/>
    </location>
</feature>
<evidence type="ECO:0000256" key="7">
    <source>
        <dbReference type="ARBA" id="ARBA00022792"/>
    </source>
</evidence>
<evidence type="ECO:0000256" key="8">
    <source>
        <dbReference type="ARBA" id="ARBA00022837"/>
    </source>
</evidence>
<dbReference type="PROSITE" id="PS50222">
    <property type="entry name" value="EF_HAND_2"/>
    <property type="match status" value="1"/>
</dbReference>
<dbReference type="InterPro" id="IPR011992">
    <property type="entry name" value="EF-hand-dom_pair"/>
</dbReference>
<keyword evidence="11" id="KW-0496">Mitochondrion</keyword>
<evidence type="ECO:0000313" key="16">
    <source>
        <dbReference type="Proteomes" id="UP001174909"/>
    </source>
</evidence>
<keyword evidence="9" id="KW-0809">Transit peptide</keyword>
<comment type="similarity">
    <text evidence="13">Belongs to the MICU1 family. MICU1 subfamily.</text>
</comment>
<evidence type="ECO:0000256" key="10">
    <source>
        <dbReference type="ARBA" id="ARBA00023065"/>
    </source>
</evidence>
<dbReference type="PROSITE" id="PS00018">
    <property type="entry name" value="EF_HAND_1"/>
    <property type="match status" value="1"/>
</dbReference>
<dbReference type="AlphaFoldDB" id="A0AA35SQB2"/>
<evidence type="ECO:0000256" key="3">
    <source>
        <dbReference type="ARBA" id="ARBA00022448"/>
    </source>
</evidence>
<proteinExistence type="inferred from homology"/>
<evidence type="ECO:0000256" key="9">
    <source>
        <dbReference type="ARBA" id="ARBA00022946"/>
    </source>
</evidence>
<dbReference type="Gene3D" id="1.10.238.10">
    <property type="entry name" value="EF-hand"/>
    <property type="match status" value="1"/>
</dbReference>
<dbReference type="EMBL" id="CASHTH010002682">
    <property type="protein sequence ID" value="CAI8033649.1"/>
    <property type="molecule type" value="Genomic_DNA"/>
</dbReference>
<dbReference type="Proteomes" id="UP001174909">
    <property type="component" value="Unassembled WGS sequence"/>
</dbReference>
<dbReference type="Pfam" id="PF13833">
    <property type="entry name" value="EF-hand_8"/>
    <property type="match status" value="1"/>
</dbReference>
<evidence type="ECO:0000256" key="2">
    <source>
        <dbReference type="ARBA" id="ARBA00004569"/>
    </source>
</evidence>
<dbReference type="InterPro" id="IPR039800">
    <property type="entry name" value="MICU1/2/3"/>
</dbReference>
<keyword evidence="10" id="KW-0406">Ion transport</keyword>
<dbReference type="GO" id="GO:0005509">
    <property type="term" value="F:calcium ion binding"/>
    <property type="evidence" value="ECO:0007669"/>
    <property type="project" value="InterPro"/>
</dbReference>
<dbReference type="SUPFAM" id="SSF47473">
    <property type="entry name" value="EF-hand"/>
    <property type="match status" value="1"/>
</dbReference>
<dbReference type="InterPro" id="IPR018247">
    <property type="entry name" value="EF_Hand_1_Ca_BS"/>
</dbReference>
<comment type="subcellular location">
    <subcellularLocation>
        <location evidence="1">Mitochondrion inner membrane</location>
    </subcellularLocation>
    <subcellularLocation>
        <location evidence="2">Mitochondrion intermembrane space</location>
    </subcellularLocation>
</comment>
<evidence type="ECO:0000256" key="13">
    <source>
        <dbReference type="ARBA" id="ARBA00038333"/>
    </source>
</evidence>
<evidence type="ECO:0000259" key="14">
    <source>
        <dbReference type="PROSITE" id="PS50222"/>
    </source>
</evidence>
<evidence type="ECO:0000313" key="15">
    <source>
        <dbReference type="EMBL" id="CAI8033649.1"/>
    </source>
</evidence>
<keyword evidence="12" id="KW-0472">Membrane</keyword>
<evidence type="ECO:0000256" key="11">
    <source>
        <dbReference type="ARBA" id="ARBA00023128"/>
    </source>
</evidence>
<gene>
    <name evidence="15" type="ORF">GBAR_LOCUS18981</name>
</gene>